<keyword evidence="2" id="KW-0963">Cytoplasm</keyword>
<dbReference type="InterPro" id="IPR039771">
    <property type="entry name" value="Csl4"/>
</dbReference>
<dbReference type="EMBL" id="VJMJ01000053">
    <property type="protein sequence ID" value="KAF0740296.1"/>
    <property type="molecule type" value="Genomic_DNA"/>
</dbReference>
<dbReference type="Gene3D" id="2.40.50.100">
    <property type="match status" value="1"/>
</dbReference>
<dbReference type="GO" id="GO:0003723">
    <property type="term" value="F:RNA binding"/>
    <property type="evidence" value="ECO:0007669"/>
    <property type="project" value="InterPro"/>
</dbReference>
<proteinExistence type="predicted"/>
<name>A0A6G0XJ52_9STRA</name>
<evidence type="ECO:0000256" key="2">
    <source>
        <dbReference type="ARBA" id="ARBA00022490"/>
    </source>
</evidence>
<evidence type="ECO:0000256" key="1">
    <source>
        <dbReference type="ARBA" id="ARBA00004604"/>
    </source>
</evidence>
<dbReference type="PANTHER" id="PTHR12686:SF8">
    <property type="entry name" value="EXOSOME COMPLEX COMPONENT CSL4"/>
    <property type="match status" value="1"/>
</dbReference>
<dbReference type="GO" id="GO:0005737">
    <property type="term" value="C:cytoplasm"/>
    <property type="evidence" value="ECO:0007669"/>
    <property type="project" value="TreeGrafter"/>
</dbReference>
<evidence type="ECO:0000259" key="4">
    <source>
        <dbReference type="SMART" id="SM00316"/>
    </source>
</evidence>
<dbReference type="Pfam" id="PF14382">
    <property type="entry name" value="ECR1_N"/>
    <property type="match status" value="1"/>
</dbReference>
<dbReference type="Pfam" id="PF10447">
    <property type="entry name" value="EXOSC1"/>
    <property type="match status" value="1"/>
</dbReference>
<dbReference type="InterPro" id="IPR003029">
    <property type="entry name" value="S1_domain"/>
</dbReference>
<dbReference type="SMART" id="SM00316">
    <property type="entry name" value="S1"/>
    <property type="match status" value="1"/>
</dbReference>
<reference evidence="5 6" key="1">
    <citation type="submission" date="2019-07" db="EMBL/GenBank/DDBJ databases">
        <title>Genomics analysis of Aphanomyces spp. identifies a new class of oomycete effector associated with host adaptation.</title>
        <authorList>
            <person name="Gaulin E."/>
        </authorList>
    </citation>
    <scope>NUCLEOTIDE SEQUENCE [LARGE SCALE GENOMIC DNA]</scope>
    <source>
        <strain evidence="5 6">ATCC 201684</strain>
    </source>
</reference>
<sequence>MATAVIPGQRLGKEGDYMAGSGTYVMNGNIFASVAGFITPVLHTALNVERPATKRIATQGVPRVDDFVVGKITKVTPSQLQIDIHSVNDTVLLEPFAGTLRKEDVRPIDIDKLQLEEMFRPGDVIKAVVLSFGDSRSYFLTTAKPGLGVMQIQ</sequence>
<feature type="domain" description="S1 motif" evidence="4">
    <location>
        <begin position="63"/>
        <end position="143"/>
    </location>
</feature>
<keyword evidence="6" id="KW-1185">Reference proteome</keyword>
<accession>A0A6G0XJ52</accession>
<dbReference type="Proteomes" id="UP000481153">
    <property type="component" value="Unassembled WGS sequence"/>
</dbReference>
<protein>
    <recommendedName>
        <fullName evidence="4">S1 motif domain-containing protein</fullName>
    </recommendedName>
</protein>
<organism evidence="5 6">
    <name type="scientific">Aphanomyces euteiches</name>
    <dbReference type="NCBI Taxonomy" id="100861"/>
    <lineage>
        <taxon>Eukaryota</taxon>
        <taxon>Sar</taxon>
        <taxon>Stramenopiles</taxon>
        <taxon>Oomycota</taxon>
        <taxon>Saprolegniomycetes</taxon>
        <taxon>Saprolegniales</taxon>
        <taxon>Verrucalvaceae</taxon>
        <taxon>Aphanomyces</taxon>
    </lineage>
</organism>
<dbReference type="SUPFAM" id="SSF50249">
    <property type="entry name" value="Nucleic acid-binding proteins"/>
    <property type="match status" value="1"/>
</dbReference>
<dbReference type="AlphaFoldDB" id="A0A6G0XJ52"/>
<comment type="caution">
    <text evidence="5">The sequence shown here is derived from an EMBL/GenBank/DDBJ whole genome shotgun (WGS) entry which is preliminary data.</text>
</comment>
<comment type="subcellular location">
    <subcellularLocation>
        <location evidence="1">Nucleus</location>
        <location evidence="1">Nucleolus</location>
    </subcellularLocation>
</comment>
<evidence type="ECO:0000313" key="6">
    <source>
        <dbReference type="Proteomes" id="UP000481153"/>
    </source>
</evidence>
<gene>
    <name evidence="5" type="ORF">Ae201684_004295</name>
</gene>
<dbReference type="InterPro" id="IPR012340">
    <property type="entry name" value="NA-bd_OB-fold"/>
</dbReference>
<dbReference type="InterPro" id="IPR025721">
    <property type="entry name" value="Exosome_cplx_N_dom"/>
</dbReference>
<evidence type="ECO:0000256" key="3">
    <source>
        <dbReference type="ARBA" id="ARBA00022835"/>
    </source>
</evidence>
<dbReference type="GO" id="GO:0000176">
    <property type="term" value="C:nuclear exosome (RNase complex)"/>
    <property type="evidence" value="ECO:0007669"/>
    <property type="project" value="TreeGrafter"/>
</dbReference>
<dbReference type="InterPro" id="IPR019495">
    <property type="entry name" value="EXOSC1_C"/>
</dbReference>
<keyword evidence="3" id="KW-0271">Exosome</keyword>
<dbReference type="Gene3D" id="2.40.50.140">
    <property type="entry name" value="Nucleic acid-binding proteins"/>
    <property type="match status" value="1"/>
</dbReference>
<dbReference type="PANTHER" id="PTHR12686">
    <property type="entry name" value="3'-5' EXORIBONUCLEASE CSL4-RELATED"/>
    <property type="match status" value="1"/>
</dbReference>
<dbReference type="VEuPathDB" id="FungiDB:AeMF1_020144"/>
<dbReference type="GO" id="GO:0005730">
    <property type="term" value="C:nucleolus"/>
    <property type="evidence" value="ECO:0007669"/>
    <property type="project" value="UniProtKB-SubCell"/>
</dbReference>
<dbReference type="SUPFAM" id="SSF110324">
    <property type="entry name" value="Ribosomal L27 protein-like"/>
    <property type="match status" value="1"/>
</dbReference>
<evidence type="ECO:0000313" key="5">
    <source>
        <dbReference type="EMBL" id="KAF0740296.1"/>
    </source>
</evidence>
<dbReference type="GO" id="GO:0006396">
    <property type="term" value="P:RNA processing"/>
    <property type="evidence" value="ECO:0007669"/>
    <property type="project" value="InterPro"/>
</dbReference>